<evidence type="ECO:0000313" key="8">
    <source>
        <dbReference type="EMBL" id="KAK2723428.1"/>
    </source>
</evidence>
<comment type="caution">
    <text evidence="8">The sequence shown here is derived from an EMBL/GenBank/DDBJ whole genome shotgun (WGS) entry which is preliminary data.</text>
</comment>
<dbReference type="SUPFAM" id="SSF102031">
    <property type="entry name" value="AXH domain"/>
    <property type="match status" value="1"/>
</dbReference>
<dbReference type="PANTHER" id="PTHR13392:SF13">
    <property type="entry name" value="AXH DOMAIN-CONTAINING PROTEIN"/>
    <property type="match status" value="1"/>
</dbReference>
<keyword evidence="9" id="KW-1185">Reference proteome</keyword>
<dbReference type="PANTHER" id="PTHR13392">
    <property type="entry name" value="ATAXIN 1"/>
    <property type="match status" value="1"/>
</dbReference>
<dbReference type="InterPro" id="IPR043404">
    <property type="entry name" value="ATAXIN1-like"/>
</dbReference>
<proteinExistence type="predicted"/>
<dbReference type="InterPro" id="IPR003652">
    <property type="entry name" value="Ataxin_AXH_dom"/>
</dbReference>
<keyword evidence="4" id="KW-0238">DNA-binding</keyword>
<evidence type="ECO:0000256" key="3">
    <source>
        <dbReference type="ARBA" id="ARBA00023015"/>
    </source>
</evidence>
<organism evidence="8 9">
    <name type="scientific">Artemia franciscana</name>
    <name type="common">Brine shrimp</name>
    <name type="synonym">Artemia sanfranciscana</name>
    <dbReference type="NCBI Taxonomy" id="6661"/>
    <lineage>
        <taxon>Eukaryota</taxon>
        <taxon>Metazoa</taxon>
        <taxon>Ecdysozoa</taxon>
        <taxon>Arthropoda</taxon>
        <taxon>Crustacea</taxon>
        <taxon>Branchiopoda</taxon>
        <taxon>Anostraca</taxon>
        <taxon>Artemiidae</taxon>
        <taxon>Artemia</taxon>
    </lineage>
</organism>
<dbReference type="Pfam" id="PF08517">
    <property type="entry name" value="AXH"/>
    <property type="match status" value="1"/>
</dbReference>
<gene>
    <name evidence="8" type="ORF">QYM36_001932</name>
</gene>
<dbReference type="AlphaFoldDB" id="A0AA88I603"/>
<dbReference type="GO" id="GO:0005634">
    <property type="term" value="C:nucleus"/>
    <property type="evidence" value="ECO:0007669"/>
    <property type="project" value="UniProtKB-SubCell"/>
</dbReference>
<feature type="domain" description="AXH" evidence="7">
    <location>
        <begin position="161"/>
        <end position="243"/>
    </location>
</feature>
<dbReference type="Proteomes" id="UP001187531">
    <property type="component" value="Unassembled WGS sequence"/>
</dbReference>
<dbReference type="GO" id="GO:0003723">
    <property type="term" value="F:RNA binding"/>
    <property type="evidence" value="ECO:0007669"/>
    <property type="project" value="InterPro"/>
</dbReference>
<keyword evidence="5" id="KW-0804">Transcription</keyword>
<evidence type="ECO:0000313" key="9">
    <source>
        <dbReference type="Proteomes" id="UP001187531"/>
    </source>
</evidence>
<protein>
    <recommendedName>
        <fullName evidence="7">AXH domain-containing protein</fullName>
    </recommendedName>
</protein>
<evidence type="ECO:0000256" key="5">
    <source>
        <dbReference type="ARBA" id="ARBA00023163"/>
    </source>
</evidence>
<dbReference type="GO" id="GO:0003677">
    <property type="term" value="F:DNA binding"/>
    <property type="evidence" value="ECO:0007669"/>
    <property type="project" value="UniProtKB-KW"/>
</dbReference>
<evidence type="ECO:0000256" key="6">
    <source>
        <dbReference type="ARBA" id="ARBA00023242"/>
    </source>
</evidence>
<evidence type="ECO:0000256" key="1">
    <source>
        <dbReference type="ARBA" id="ARBA00004123"/>
    </source>
</evidence>
<name>A0AA88I603_ARTSF</name>
<comment type="subcellular location">
    <subcellularLocation>
        <location evidence="1">Nucleus</location>
    </subcellularLocation>
</comment>
<keyword evidence="6" id="KW-0539">Nucleus</keyword>
<dbReference type="PROSITE" id="PS51148">
    <property type="entry name" value="AXH"/>
    <property type="match status" value="1"/>
</dbReference>
<evidence type="ECO:0000259" key="7">
    <source>
        <dbReference type="PROSITE" id="PS51148"/>
    </source>
</evidence>
<evidence type="ECO:0000256" key="2">
    <source>
        <dbReference type="ARBA" id="ARBA00022491"/>
    </source>
</evidence>
<keyword evidence="2" id="KW-0678">Repressor</keyword>
<dbReference type="GO" id="GO:0006355">
    <property type="term" value="P:regulation of DNA-templated transcription"/>
    <property type="evidence" value="ECO:0007669"/>
    <property type="project" value="InterPro"/>
</dbReference>
<sequence length="243" mass="26803">MLSSPVVPTVVSNPVYREDGPIDLASRHRNVLPENVTWSTTSAKPQIQVPTYFNYGYYPLQERTVYPIPNIPLGYDYSVKEALKRPAPLNDSEQKVKRRPPDLNIKKVDANDFPVKPIWRPVSPTVISKGEPPQLSDKPHVSSCQSVGVATHSTVPKQANPLRGARGQPLAPFRRGSLVRLANNSLKRVEELNAEDFVLSAQQSPDIQIEKSVIQCLNENVDGSLTITFLTGGATKVGPSKFL</sequence>
<keyword evidence="3" id="KW-0805">Transcription regulation</keyword>
<dbReference type="EMBL" id="JAVRJZ010000004">
    <property type="protein sequence ID" value="KAK2723428.1"/>
    <property type="molecule type" value="Genomic_DNA"/>
</dbReference>
<evidence type="ECO:0000256" key="4">
    <source>
        <dbReference type="ARBA" id="ARBA00023125"/>
    </source>
</evidence>
<accession>A0AA88I603</accession>
<reference evidence="8" key="1">
    <citation type="submission" date="2023-07" db="EMBL/GenBank/DDBJ databases">
        <title>Chromosome-level genome assembly of Artemia franciscana.</title>
        <authorList>
            <person name="Jo E."/>
        </authorList>
    </citation>
    <scope>NUCLEOTIDE SEQUENCE</scope>
    <source>
        <tissue evidence="8">Whole body</tissue>
    </source>
</reference>
<dbReference type="InterPro" id="IPR036096">
    <property type="entry name" value="Ataxin_AXH_dom_sf"/>
</dbReference>